<evidence type="ECO:0000313" key="1">
    <source>
        <dbReference type="EMBL" id="CAE7401565.1"/>
    </source>
</evidence>
<keyword evidence="2" id="KW-1185">Reference proteome</keyword>
<organism evidence="1 2">
    <name type="scientific">Symbiodinium pilosum</name>
    <name type="common">Dinoflagellate</name>
    <dbReference type="NCBI Taxonomy" id="2952"/>
    <lineage>
        <taxon>Eukaryota</taxon>
        <taxon>Sar</taxon>
        <taxon>Alveolata</taxon>
        <taxon>Dinophyceae</taxon>
        <taxon>Suessiales</taxon>
        <taxon>Symbiodiniaceae</taxon>
        <taxon>Symbiodinium</taxon>
    </lineage>
</organism>
<reference evidence="1" key="1">
    <citation type="submission" date="2021-02" db="EMBL/GenBank/DDBJ databases">
        <authorList>
            <person name="Dougan E. K."/>
            <person name="Rhodes N."/>
            <person name="Thang M."/>
            <person name="Chan C."/>
        </authorList>
    </citation>
    <scope>NUCLEOTIDE SEQUENCE</scope>
</reference>
<dbReference type="EMBL" id="CAJNIZ010017673">
    <property type="protein sequence ID" value="CAE7401565.1"/>
    <property type="molecule type" value="Genomic_DNA"/>
</dbReference>
<name>A0A812QS79_SYMPI</name>
<feature type="non-terminal residue" evidence="1">
    <location>
        <position position="1"/>
    </location>
</feature>
<gene>
    <name evidence="1" type="ORF">SPIL2461_LOCUS9909</name>
</gene>
<dbReference type="OrthoDB" id="477203at2759"/>
<sequence length="753" mass="86189">KGGDDGQAVSRVKMSVHEVWQFLEDAREANVSMRKLAIIRRRDRQGGVRQGSVDLWICKLLSMYHEEARLCFLGSKQLCMVTDASHHSSKDWLISLAYDPLSMNGAYMTAQFVRSRVPLILVRKQLDCEAFQKYKHRIAWEFNMCDASDEELWDALPEKLQSYAHKLGLVKSGRWFSLNEQGAAQMKEFTASRMILEWYLQSEEGPDDVAQRNLDFSRLGGLKLAYMAHSWRTFENLSIVLNVQQPLWDFYSDTLHFVKSPDEGLQHTISVLEEGWNKHWTPRGISQIMMSQELWHGVVQWSDNPDGFAKRALSYATEVMARRCASLSKLSSPPEWYARLLSPEVGKQAAGLQRLQSDFKLLLKLESADVATGETLAADLRLTHDCCVRFVCCVFEASGWQPQCEAGLRFLRVLLRNFADSKVVEDSHQRLRDATGSKANKQLNGLTVQQVLQDAQVLEERGISHPASISKEKLVSLWHRTKTSFRGKKEFPASQHKLPADYSKVIVQKTWQTISEQSLVTSAAGWAWFRHYCANNLGNQNVKLQDGLLAMFGRCGQVIAERDSEEAFLILGTYKYAVMTWPLKALTVHNFGPRFRGWQIEAGGNAQACWKFLHSPQSWVAWSVDQKWCDDIGLYLRACRADEEDLPQNTRRYFAQLTFNELLAMTNYFGDIQRPNKLARKELLRQLCVRFGTDFVEEILDTEANVKEIAHDFNASKEFLACILENLDPDEKQNFDNLGKSIEKAKKAETQKR</sequence>
<proteinExistence type="predicted"/>
<protein>
    <submittedName>
        <fullName evidence="1">Uncharacterized protein</fullName>
    </submittedName>
</protein>
<comment type="caution">
    <text evidence="1">The sequence shown here is derived from an EMBL/GenBank/DDBJ whole genome shotgun (WGS) entry which is preliminary data.</text>
</comment>
<feature type="non-terminal residue" evidence="1">
    <location>
        <position position="753"/>
    </location>
</feature>
<accession>A0A812QS79</accession>
<dbReference type="AlphaFoldDB" id="A0A812QS79"/>
<evidence type="ECO:0000313" key="2">
    <source>
        <dbReference type="Proteomes" id="UP000649617"/>
    </source>
</evidence>
<dbReference type="Proteomes" id="UP000649617">
    <property type="component" value="Unassembled WGS sequence"/>
</dbReference>